<dbReference type="Proteomes" id="UP000787472">
    <property type="component" value="Unassembled WGS sequence"/>
</dbReference>
<name>A0A9E5JSJ2_9GAMM</name>
<keyword evidence="2" id="KW-0418">Kinase</keyword>
<dbReference type="PROSITE" id="PS51394">
    <property type="entry name" value="PFU"/>
    <property type="match status" value="1"/>
</dbReference>
<organism evidence="2 3">
    <name type="scientific">Pseudomaricurvus hydrocarbonicus</name>
    <dbReference type="NCBI Taxonomy" id="1470433"/>
    <lineage>
        <taxon>Bacteria</taxon>
        <taxon>Pseudomonadati</taxon>
        <taxon>Pseudomonadota</taxon>
        <taxon>Gammaproteobacteria</taxon>
        <taxon>Cellvibrionales</taxon>
        <taxon>Cellvibrionaceae</taxon>
        <taxon>Pseudomaricurvus</taxon>
    </lineage>
</organism>
<dbReference type="Gene3D" id="3.40.50.300">
    <property type="entry name" value="P-loop containing nucleotide triphosphate hydrolases"/>
    <property type="match status" value="1"/>
</dbReference>
<gene>
    <name evidence="2" type="ORF">G8770_00835</name>
</gene>
<dbReference type="SUPFAM" id="SSF52540">
    <property type="entry name" value="P-loop containing nucleoside triphosphate hydrolases"/>
    <property type="match status" value="1"/>
</dbReference>
<keyword evidence="3" id="KW-1185">Reference proteome</keyword>
<proteinExistence type="predicted"/>
<dbReference type="GO" id="GO:0005524">
    <property type="term" value="F:ATP binding"/>
    <property type="evidence" value="ECO:0007669"/>
    <property type="project" value="InterPro"/>
</dbReference>
<evidence type="ECO:0000313" key="2">
    <source>
        <dbReference type="EMBL" id="NHO64090.1"/>
    </source>
</evidence>
<dbReference type="InterPro" id="IPR015155">
    <property type="entry name" value="PFU"/>
</dbReference>
<dbReference type="EMBL" id="JAAONZ010000001">
    <property type="protein sequence ID" value="NHO64090.1"/>
    <property type="molecule type" value="Genomic_DNA"/>
</dbReference>
<evidence type="ECO:0000259" key="1">
    <source>
        <dbReference type="PROSITE" id="PS51394"/>
    </source>
</evidence>
<dbReference type="AlphaFoldDB" id="A0A9E5JSJ2"/>
<evidence type="ECO:0000313" key="3">
    <source>
        <dbReference type="Proteomes" id="UP000787472"/>
    </source>
</evidence>
<dbReference type="GO" id="GO:0016301">
    <property type="term" value="F:kinase activity"/>
    <property type="evidence" value="ECO:0007669"/>
    <property type="project" value="UniProtKB-KW"/>
</dbReference>
<comment type="caution">
    <text evidence="2">The sequence shown here is derived from an EMBL/GenBank/DDBJ whole genome shotgun (WGS) entry which is preliminary data.</text>
</comment>
<dbReference type="InterPro" id="IPR027417">
    <property type="entry name" value="P-loop_NTPase"/>
</dbReference>
<feature type="domain" description="PFU" evidence="1">
    <location>
        <begin position="1"/>
        <end position="41"/>
    </location>
</feature>
<dbReference type="Pfam" id="PF00485">
    <property type="entry name" value="PRK"/>
    <property type="match status" value="1"/>
</dbReference>
<sequence length="295" mass="33432">MPPPTLQDFLNHHQLPDSYAETIDNYVRPMAQALAQQHAQEVRPLIVGVNGCQGSGKTTLSDAMVMILAGEYQLKAVAISIDDFYLTKAERETLATEVHPLLRTRGVPGTHDVSLALETLEALTQDSGLVAIPRFDKSQDDRAAKEDWDRQQSPLDIIILEGWCVGAEAEPMNGLMDPINELEALEDPEGNWRHYVNAQLQLGYKELFNKLDARIMLQAPSFDCVYRWRLEQEEKLKQKTSGSGIMSESDILRFIQHYQRITENTLKRLPDKVNFLMVLDSQRRITSFQQPIALS</sequence>
<dbReference type="InterPro" id="IPR006083">
    <property type="entry name" value="PRK/URK"/>
</dbReference>
<protein>
    <submittedName>
        <fullName evidence="2">Kinase</fullName>
    </submittedName>
</protein>
<dbReference type="PANTHER" id="PTHR10285">
    <property type="entry name" value="URIDINE KINASE"/>
    <property type="match status" value="1"/>
</dbReference>
<reference evidence="2" key="1">
    <citation type="submission" date="2020-03" db="EMBL/GenBank/DDBJ databases">
        <authorList>
            <person name="Guo F."/>
        </authorList>
    </citation>
    <scope>NUCLEOTIDE SEQUENCE</scope>
    <source>
        <strain evidence="2">JCM 30134</strain>
    </source>
</reference>
<keyword evidence="2" id="KW-0808">Transferase</keyword>
<accession>A0A9E5JSJ2</accession>